<protein>
    <recommendedName>
        <fullName evidence="2">AsmA domain-containing protein</fullName>
    </recommendedName>
</protein>
<comment type="caution">
    <text evidence="3">The sequence shown here is derived from an EMBL/GenBank/DDBJ whole genome shotgun (WGS) entry which is preliminary data.</text>
</comment>
<keyword evidence="4" id="KW-1185">Reference proteome</keyword>
<dbReference type="PANTHER" id="PTHR30441">
    <property type="entry name" value="DUF748 DOMAIN-CONTAINING PROTEIN"/>
    <property type="match status" value="1"/>
</dbReference>
<accession>A0A2W2C2L8</accession>
<evidence type="ECO:0000313" key="3">
    <source>
        <dbReference type="EMBL" id="PZF74343.1"/>
    </source>
</evidence>
<dbReference type="OrthoDB" id="1489065at2"/>
<dbReference type="GO" id="GO:0090313">
    <property type="term" value="P:regulation of protein targeting to membrane"/>
    <property type="evidence" value="ECO:0007669"/>
    <property type="project" value="TreeGrafter"/>
</dbReference>
<feature type="domain" description="AsmA" evidence="2">
    <location>
        <begin position="1"/>
        <end position="142"/>
    </location>
</feature>
<keyword evidence="1" id="KW-1133">Transmembrane helix</keyword>
<evidence type="ECO:0000313" key="4">
    <source>
        <dbReference type="Proteomes" id="UP000248745"/>
    </source>
</evidence>
<evidence type="ECO:0000259" key="2">
    <source>
        <dbReference type="Pfam" id="PF05170"/>
    </source>
</evidence>
<dbReference type="GO" id="GO:0005886">
    <property type="term" value="C:plasma membrane"/>
    <property type="evidence" value="ECO:0007669"/>
    <property type="project" value="TreeGrafter"/>
</dbReference>
<proteinExistence type="predicted"/>
<dbReference type="EMBL" id="QKTW01000003">
    <property type="protein sequence ID" value="PZF74343.1"/>
    <property type="molecule type" value="Genomic_DNA"/>
</dbReference>
<keyword evidence="1" id="KW-0472">Membrane</keyword>
<dbReference type="AlphaFoldDB" id="A0A2W2C2L8"/>
<reference evidence="3 4" key="1">
    <citation type="submission" date="2018-06" db="EMBL/GenBank/DDBJ databases">
        <title>Mucibacter soli gen. nov., sp. nov., a new member of the family Chitinophagaceae producing mucin.</title>
        <authorList>
            <person name="Kim M.-K."/>
            <person name="Park S."/>
            <person name="Kim T.-S."/>
            <person name="Joung Y."/>
            <person name="Han J.-H."/>
            <person name="Kim S.B."/>
        </authorList>
    </citation>
    <scope>NUCLEOTIDE SEQUENCE [LARGE SCALE GENOMIC DNA]</scope>
    <source>
        <strain evidence="3 4">R1-15</strain>
    </source>
</reference>
<dbReference type="Pfam" id="PF05170">
    <property type="entry name" value="AsmA"/>
    <property type="match status" value="2"/>
</dbReference>
<name>A0A2W2C2L8_9BACT</name>
<dbReference type="RefSeq" id="WP_110997180.1">
    <property type="nucleotide sequence ID" value="NZ_QKTW01000003.1"/>
</dbReference>
<feature type="domain" description="AsmA" evidence="2">
    <location>
        <begin position="530"/>
        <end position="697"/>
    </location>
</feature>
<dbReference type="PANTHER" id="PTHR30441:SF8">
    <property type="entry name" value="DUF748 DOMAIN-CONTAINING PROTEIN"/>
    <property type="match status" value="1"/>
</dbReference>
<keyword evidence="1" id="KW-0812">Transmembrane</keyword>
<sequence length="828" mass="94095">MPKWLRILLKASAGFCLLLIGLWIMLVAYVETHKKELLQRVTESLNDQLDGKISIGDISFSLWRGFPSLAVEMENVSIRDTLWEKHHHSLLEAQNIYVNLNMRKLVSKRIEIKKITASHGRIYLFTDSSGYSNTYIFKKKNPDKKGSKQKISFLDFSLNDIQLTMEHKIKNKLFRIDLHHFSGHAQKEKDHWLTESTLDARINDFCFNTEKGSYLKDVNLKSKLRFRYYPDKKHLEVPDQPLSLNGEQISFAGNFHFNDTPATFDLHFLSKHANFHKVISWLSPNISCKLDSIDLVKPVRLEAFINGRIKYRDTPTVAVTWDVRDNILKTPFDDFTNCTFQGKFYNEFIPGKGHNDPNSTIQLTGVKAEWLGLPFQIDTFHLSNLQKPIINFYLQSLFPLTALNTAGDNMPFLFKNGLMAFKLHYYGTISAITGRDTTIPSVQGFITVRNANFVYLPRGLEMKNTSADMSLEGDNMRITNVVTSKGESVLKMNGSAEHIFRFYFSNPEKVLINWNIKAPVVNLGDFITFVSKRKRVEARRRQQQAPRNKAHRILNQLDKVLDLANVTMNVDIDKLNFRHFTATNIKANANLSTQSITLQQIKLLHAGGSLDMSAVINQGAARNPFSLKANVNSVDVSRLFYAFENFGQDAIDYKNVHGKLSIDVDVNGNMTDDAKIIQGSMNGSINYQLKDGAITDFEPFTKINKFAFKKRDLSNVMIKDLSGHLQVAGNKFIIPPTQIVSSTFYLTIAGVYAPPYNTDISLELPLRNPQKDAANSEDPNTIVVPKKKKGLVLFLRATSDKDGKVKIGLDRDRKIIIGKPRDVDTAKR</sequence>
<evidence type="ECO:0000256" key="1">
    <source>
        <dbReference type="SAM" id="Phobius"/>
    </source>
</evidence>
<dbReference type="Proteomes" id="UP000248745">
    <property type="component" value="Unassembled WGS sequence"/>
</dbReference>
<gene>
    <name evidence="3" type="ORF">DN068_01820</name>
</gene>
<organism evidence="3 4">
    <name type="scientific">Taibaiella soli</name>
    <dbReference type="NCBI Taxonomy" id="1649169"/>
    <lineage>
        <taxon>Bacteria</taxon>
        <taxon>Pseudomonadati</taxon>
        <taxon>Bacteroidota</taxon>
        <taxon>Chitinophagia</taxon>
        <taxon>Chitinophagales</taxon>
        <taxon>Chitinophagaceae</taxon>
        <taxon>Taibaiella</taxon>
    </lineage>
</organism>
<feature type="transmembrane region" description="Helical" evidence="1">
    <location>
        <begin position="7"/>
        <end position="30"/>
    </location>
</feature>
<dbReference type="InterPro" id="IPR052894">
    <property type="entry name" value="AsmA-related"/>
</dbReference>
<dbReference type="InterPro" id="IPR007844">
    <property type="entry name" value="AsmA"/>
</dbReference>